<feature type="compositionally biased region" description="Basic and acidic residues" evidence="15">
    <location>
        <begin position="420"/>
        <end position="430"/>
    </location>
</feature>
<evidence type="ECO:0000256" key="6">
    <source>
        <dbReference type="ARBA" id="ARBA00022989"/>
    </source>
</evidence>
<evidence type="ECO:0000313" key="18">
    <source>
        <dbReference type="EMBL" id="KAG1342781.1"/>
    </source>
</evidence>
<evidence type="ECO:0000256" key="2">
    <source>
        <dbReference type="ARBA" id="ARBA00005443"/>
    </source>
</evidence>
<dbReference type="Pfam" id="PF04695">
    <property type="entry name" value="Pex14_N"/>
    <property type="match status" value="1"/>
</dbReference>
<dbReference type="Pfam" id="PF23020">
    <property type="entry name" value="PEX14-like_2nd"/>
    <property type="match status" value="2"/>
</dbReference>
<evidence type="ECO:0000256" key="12">
    <source>
        <dbReference type="ARBA" id="ARBA00053920"/>
    </source>
</evidence>
<evidence type="ECO:0000256" key="15">
    <source>
        <dbReference type="SAM" id="MobiDB-lite"/>
    </source>
</evidence>
<dbReference type="GO" id="GO:0016560">
    <property type="term" value="P:protein import into peroxisome matrix, docking"/>
    <property type="evidence" value="ECO:0007669"/>
    <property type="project" value="UniProtKB-UniRule"/>
</dbReference>
<gene>
    <name evidence="18" type="ORF">COCNU_05G010100</name>
</gene>
<dbReference type="Gene3D" id="1.10.10.10">
    <property type="entry name" value="Winged helix-like DNA-binding domain superfamily/Winged helix DNA-binding domain"/>
    <property type="match status" value="1"/>
</dbReference>
<evidence type="ECO:0000256" key="4">
    <source>
        <dbReference type="ARBA" id="ARBA00022692"/>
    </source>
</evidence>
<dbReference type="PANTHER" id="PTHR23058:SF0">
    <property type="entry name" value="PEROXISOMAL MEMBRANE PROTEIN PEX14"/>
    <property type="match status" value="1"/>
</dbReference>
<evidence type="ECO:0000256" key="14">
    <source>
        <dbReference type="RuleBase" id="RU367032"/>
    </source>
</evidence>
<dbReference type="GO" id="GO:0005778">
    <property type="term" value="C:peroxisomal membrane"/>
    <property type="evidence" value="ECO:0007669"/>
    <property type="project" value="UniProtKB-SubCell"/>
</dbReference>
<feature type="domain" description="Peroxisome membrane anchor protein Pex14p N-terminal" evidence="16">
    <location>
        <begin position="29"/>
        <end position="72"/>
    </location>
</feature>
<evidence type="ECO:0000256" key="7">
    <source>
        <dbReference type="ARBA" id="ARBA00023010"/>
    </source>
</evidence>
<comment type="subcellular location">
    <subcellularLocation>
        <location evidence="1">Peroxisome membrane</location>
        <topology evidence="1">Single-pass membrane protein</topology>
    </subcellularLocation>
</comment>
<reference evidence="18" key="2">
    <citation type="submission" date="2019-07" db="EMBL/GenBank/DDBJ databases">
        <authorList>
            <person name="Yang Y."/>
            <person name="Bocs S."/>
            <person name="Baudouin L."/>
        </authorList>
    </citation>
    <scope>NUCLEOTIDE SEQUENCE</scope>
    <source>
        <tissue evidence="18">Spear leaf of Hainan Tall coconut</tissue>
    </source>
</reference>
<keyword evidence="7" id="KW-0811">Translocation</keyword>
<evidence type="ECO:0000256" key="1">
    <source>
        <dbReference type="ARBA" id="ARBA00004549"/>
    </source>
</evidence>
<dbReference type="GO" id="GO:0005102">
    <property type="term" value="F:signaling receptor binding"/>
    <property type="evidence" value="ECO:0007669"/>
    <property type="project" value="TreeGrafter"/>
</dbReference>
<evidence type="ECO:0000256" key="8">
    <source>
        <dbReference type="ARBA" id="ARBA00023136"/>
    </source>
</evidence>
<evidence type="ECO:0000259" key="17">
    <source>
        <dbReference type="Pfam" id="PF23020"/>
    </source>
</evidence>
<feature type="compositionally biased region" description="Polar residues" evidence="15">
    <location>
        <begin position="79"/>
        <end position="101"/>
    </location>
</feature>
<name>A0A8K0IA11_COCNU</name>
<comment type="caution">
    <text evidence="18">The sequence shown here is derived from an EMBL/GenBank/DDBJ whole genome shotgun (WGS) entry which is preliminary data.</text>
</comment>
<keyword evidence="19" id="KW-1185">Reference proteome</keyword>
<dbReference type="InterPro" id="IPR006785">
    <property type="entry name" value="Pex14_N"/>
</dbReference>
<evidence type="ECO:0000256" key="10">
    <source>
        <dbReference type="ARBA" id="ARBA00029502"/>
    </source>
</evidence>
<evidence type="ECO:0000256" key="5">
    <source>
        <dbReference type="ARBA" id="ARBA00022927"/>
    </source>
</evidence>
<feature type="region of interest" description="Disordered" evidence="15">
    <location>
        <begin position="325"/>
        <end position="548"/>
    </location>
</feature>
<comment type="subunit">
    <text evidence="13">Interacts with PEX13; forming the PEX13-PEX14 docking complex. Interacts with PEX5 (via WxxxF/Y motifs).</text>
</comment>
<keyword evidence="9 14" id="KW-0576">Peroxisome</keyword>
<dbReference type="GO" id="GO:1990429">
    <property type="term" value="C:peroxisomal importomer complex"/>
    <property type="evidence" value="ECO:0007669"/>
    <property type="project" value="TreeGrafter"/>
</dbReference>
<proteinExistence type="inferred from homology"/>
<dbReference type="PANTHER" id="PTHR23058">
    <property type="entry name" value="PEROXISOMAL MEMBRANE PROTEIN PEX14"/>
    <property type="match status" value="1"/>
</dbReference>
<feature type="compositionally biased region" description="Basic and acidic residues" evidence="15">
    <location>
        <begin position="530"/>
        <end position="548"/>
    </location>
</feature>
<comment type="similarity">
    <text evidence="2 14">Belongs to the peroxin-14 family.</text>
</comment>
<protein>
    <recommendedName>
        <fullName evidence="10 14">Peroxisomal membrane protein PEX14</fullName>
    </recommendedName>
    <alternativeName>
        <fullName evidence="11 14">Peroxin-14</fullName>
    </alternativeName>
</protein>
<dbReference type="FunFam" id="1.10.10.10:FF:000217">
    <property type="entry name" value="Peroxisomal membrane protein PEX14"/>
    <property type="match status" value="1"/>
</dbReference>
<feature type="compositionally biased region" description="Low complexity" evidence="15">
    <location>
        <begin position="515"/>
        <end position="529"/>
    </location>
</feature>
<evidence type="ECO:0000313" key="19">
    <source>
        <dbReference type="Proteomes" id="UP000797356"/>
    </source>
</evidence>
<evidence type="ECO:0000256" key="11">
    <source>
        <dbReference type="ARBA" id="ARBA00029691"/>
    </source>
</evidence>
<keyword evidence="5 14" id="KW-0653">Protein transport</keyword>
<dbReference type="InterPro" id="IPR025655">
    <property type="entry name" value="PEX14"/>
</dbReference>
<feature type="compositionally biased region" description="Polar residues" evidence="15">
    <location>
        <begin position="385"/>
        <end position="419"/>
    </location>
</feature>
<feature type="domain" description="Peroxisomal membrane protein PEX14 central plants" evidence="17">
    <location>
        <begin position="129"/>
        <end position="158"/>
    </location>
</feature>
<sequence length="548" mass="60119">MEGNGKDVKDETVNEASKEAVFAIPQPIREDQVQNAVKFLSHPRVRGSPIIHRRSFLERKGLTKEEIDEAFHRVPDPPSNATSVEAATTNQAVQPKSSTNLQPQAAVQTPQPAAAPASGVLVAPKLQQSKFHWSHALLATGVLAVSGAGTAVLFKVFLHTFTHLAVYFRFQLLLTIVQNVVVPKLKSWIRKVVAEETESDKEDKQSSRLAEEAAEAAKAAASAASIVAKASQELLNAKNEERKYFEAFMGALDVQVKEMKSMGDAIRKLESTRENSFSQEKLIEEYIQSTVGNGPANNSWRTSQVNQPDAGLPSMFSKQVKVNGMPNMDFGRARPSSTPASVESIPAPHTKPFMEDINDMHPSPDQPPAKPVSASTPKPYWEVRQQPQQKPSYELRSQSSDEGLSSEAQESIDPSFQMNEKTHETSEPWWRRKTSKITETMPKMEETKLFPYGIGASEGPSLRRWVPPQPPAVAMPEAAAAIRHPKPSAQKPQSGDEQSVASSDDGEERGVKAPDSAVQVDTSTSSVSVRETKQTEMQEERADGIEVN</sequence>
<feature type="compositionally biased region" description="Polar residues" evidence="15">
    <location>
        <begin position="490"/>
        <end position="502"/>
    </location>
</feature>
<evidence type="ECO:0000256" key="3">
    <source>
        <dbReference type="ARBA" id="ARBA00022448"/>
    </source>
</evidence>
<feature type="region of interest" description="Disordered" evidence="15">
    <location>
        <begin position="72"/>
        <end position="110"/>
    </location>
</feature>
<organism evidence="18 19">
    <name type="scientific">Cocos nucifera</name>
    <name type="common">Coconut palm</name>
    <dbReference type="NCBI Taxonomy" id="13894"/>
    <lineage>
        <taxon>Eukaryota</taxon>
        <taxon>Viridiplantae</taxon>
        <taxon>Streptophyta</taxon>
        <taxon>Embryophyta</taxon>
        <taxon>Tracheophyta</taxon>
        <taxon>Spermatophyta</taxon>
        <taxon>Magnoliopsida</taxon>
        <taxon>Liliopsida</taxon>
        <taxon>Arecaceae</taxon>
        <taxon>Arecoideae</taxon>
        <taxon>Cocoseae</taxon>
        <taxon>Attaleinae</taxon>
        <taxon>Cocos</taxon>
    </lineage>
</organism>
<keyword evidence="6" id="KW-1133">Transmembrane helix</keyword>
<dbReference type="AlphaFoldDB" id="A0A8K0IA11"/>
<keyword evidence="4" id="KW-0812">Transmembrane</keyword>
<accession>A0A8K0IA11</accession>
<dbReference type="Proteomes" id="UP000797356">
    <property type="component" value="Chromosome 5"/>
</dbReference>
<comment type="function">
    <text evidence="12 14">Component of the PEX13-PEX14 docking complex, a translocon channel that specifically mediates the import of peroxisomal cargo proteins bound to PEX5 receptor. The PEX13-PEX14 docking complex forms a large import pore which can be opened to a diameter of about 9 nm. Mechanistically, PEX5 receptor along with cargo proteins associates with the PEX14 subunit of the PEX13-PEX14 docking complex in the cytosol, leading to the insertion of the receptor into the organelle membrane with the concomitant translocation of the cargo into the peroxisome matrix.</text>
</comment>
<dbReference type="OrthoDB" id="441517at2759"/>
<feature type="domain" description="Peroxisomal membrane protein PEX14 central plants" evidence="17">
    <location>
        <begin position="175"/>
        <end position="270"/>
    </location>
</feature>
<dbReference type="EMBL" id="CM017876">
    <property type="protein sequence ID" value="KAG1342781.1"/>
    <property type="molecule type" value="Genomic_DNA"/>
</dbReference>
<reference evidence="18" key="1">
    <citation type="journal article" date="2017" name="Gigascience">
        <title>The genome draft of coconut (Cocos nucifera).</title>
        <authorList>
            <person name="Xiao Y."/>
            <person name="Xu P."/>
            <person name="Fan H."/>
            <person name="Baudouin L."/>
            <person name="Xia W."/>
            <person name="Bocs S."/>
            <person name="Xu J."/>
            <person name="Li Q."/>
            <person name="Guo A."/>
            <person name="Zhou L."/>
            <person name="Li J."/>
            <person name="Wu Y."/>
            <person name="Ma Z."/>
            <person name="Armero A."/>
            <person name="Issali A.E."/>
            <person name="Liu N."/>
            <person name="Peng M."/>
            <person name="Yang Y."/>
        </authorList>
    </citation>
    <scope>NUCLEOTIDE SEQUENCE</scope>
    <source>
        <tissue evidence="18">Spear leaf of Hainan Tall coconut</tissue>
    </source>
</reference>
<keyword evidence="3 14" id="KW-0813">Transport</keyword>
<evidence type="ECO:0000256" key="9">
    <source>
        <dbReference type="ARBA" id="ARBA00023140"/>
    </source>
</evidence>
<evidence type="ECO:0000259" key="16">
    <source>
        <dbReference type="Pfam" id="PF04695"/>
    </source>
</evidence>
<dbReference type="InterPro" id="IPR036388">
    <property type="entry name" value="WH-like_DNA-bd_sf"/>
</dbReference>
<keyword evidence="8 14" id="KW-0472">Membrane</keyword>
<evidence type="ECO:0000256" key="13">
    <source>
        <dbReference type="ARBA" id="ARBA00064754"/>
    </source>
</evidence>
<dbReference type="InterPro" id="IPR054154">
    <property type="entry name" value="PEX14-like_M_plants"/>
</dbReference>